<dbReference type="KEGG" id="adl:AURDEDRAFT_178354"/>
<keyword evidence="2" id="KW-0472">Membrane</keyword>
<keyword evidence="4" id="KW-1185">Reference proteome</keyword>
<accession>J0D1U3</accession>
<dbReference type="OrthoDB" id="3206018at2759"/>
<dbReference type="EMBL" id="JH688852">
    <property type="protein sequence ID" value="EJD32557.1"/>
    <property type="molecule type" value="Genomic_DNA"/>
</dbReference>
<feature type="compositionally biased region" description="Pro residues" evidence="1">
    <location>
        <begin position="189"/>
        <end position="200"/>
    </location>
</feature>
<keyword evidence="2" id="KW-1133">Transmembrane helix</keyword>
<proteinExistence type="predicted"/>
<evidence type="ECO:0000313" key="4">
    <source>
        <dbReference type="Proteomes" id="UP000006514"/>
    </source>
</evidence>
<gene>
    <name evidence="3" type="ORF">AURDEDRAFT_178354</name>
</gene>
<dbReference type="AlphaFoldDB" id="J0D1U3"/>
<evidence type="ECO:0000256" key="2">
    <source>
        <dbReference type="SAM" id="Phobius"/>
    </source>
</evidence>
<dbReference type="eggNOG" id="ENOG502QS4V">
    <property type="taxonomic scope" value="Eukaryota"/>
</dbReference>
<organism evidence="3 4">
    <name type="scientific">Auricularia subglabra (strain TFB-10046 / SS5)</name>
    <name type="common">White-rot fungus</name>
    <name type="synonym">Auricularia delicata (strain TFB10046)</name>
    <dbReference type="NCBI Taxonomy" id="717982"/>
    <lineage>
        <taxon>Eukaryota</taxon>
        <taxon>Fungi</taxon>
        <taxon>Dikarya</taxon>
        <taxon>Basidiomycota</taxon>
        <taxon>Agaricomycotina</taxon>
        <taxon>Agaricomycetes</taxon>
        <taxon>Auriculariales</taxon>
        <taxon>Auriculariaceae</taxon>
        <taxon>Auricularia</taxon>
    </lineage>
</organism>
<dbReference type="Gene3D" id="2.60.120.260">
    <property type="entry name" value="Galactose-binding domain-like"/>
    <property type="match status" value="1"/>
</dbReference>
<reference evidence="4" key="1">
    <citation type="journal article" date="2012" name="Science">
        <title>The Paleozoic origin of enzymatic lignin decomposition reconstructed from 31 fungal genomes.</title>
        <authorList>
            <person name="Floudas D."/>
            <person name="Binder M."/>
            <person name="Riley R."/>
            <person name="Barry K."/>
            <person name="Blanchette R.A."/>
            <person name="Henrissat B."/>
            <person name="Martinez A.T."/>
            <person name="Otillar R."/>
            <person name="Spatafora J.W."/>
            <person name="Yadav J.S."/>
            <person name="Aerts A."/>
            <person name="Benoit I."/>
            <person name="Boyd A."/>
            <person name="Carlson A."/>
            <person name="Copeland A."/>
            <person name="Coutinho P.M."/>
            <person name="de Vries R.P."/>
            <person name="Ferreira P."/>
            <person name="Findley K."/>
            <person name="Foster B."/>
            <person name="Gaskell J."/>
            <person name="Glotzer D."/>
            <person name="Gorecki P."/>
            <person name="Heitman J."/>
            <person name="Hesse C."/>
            <person name="Hori C."/>
            <person name="Igarashi K."/>
            <person name="Jurgens J.A."/>
            <person name="Kallen N."/>
            <person name="Kersten P."/>
            <person name="Kohler A."/>
            <person name="Kuees U."/>
            <person name="Kumar T.K.A."/>
            <person name="Kuo A."/>
            <person name="LaButti K."/>
            <person name="Larrondo L.F."/>
            <person name="Lindquist E."/>
            <person name="Ling A."/>
            <person name="Lombard V."/>
            <person name="Lucas S."/>
            <person name="Lundell T."/>
            <person name="Martin R."/>
            <person name="McLaughlin D.J."/>
            <person name="Morgenstern I."/>
            <person name="Morin E."/>
            <person name="Murat C."/>
            <person name="Nagy L.G."/>
            <person name="Nolan M."/>
            <person name="Ohm R.A."/>
            <person name="Patyshakuliyeva A."/>
            <person name="Rokas A."/>
            <person name="Ruiz-Duenas F.J."/>
            <person name="Sabat G."/>
            <person name="Salamov A."/>
            <person name="Samejima M."/>
            <person name="Schmutz J."/>
            <person name="Slot J.C."/>
            <person name="St John F."/>
            <person name="Stenlid J."/>
            <person name="Sun H."/>
            <person name="Sun S."/>
            <person name="Syed K."/>
            <person name="Tsang A."/>
            <person name="Wiebenga A."/>
            <person name="Young D."/>
            <person name="Pisabarro A."/>
            <person name="Eastwood D.C."/>
            <person name="Martin F."/>
            <person name="Cullen D."/>
            <person name="Grigoriev I.V."/>
            <person name="Hibbett D.S."/>
        </authorList>
    </citation>
    <scope>NUCLEOTIDE SEQUENCE [LARGE SCALE GENOMIC DNA]</scope>
    <source>
        <strain evidence="4">TFB10046</strain>
    </source>
</reference>
<dbReference type="InParanoid" id="J0D1U3"/>
<name>J0D1U3_AURST</name>
<sequence length="229" mass="25523">MSDILIEDDDERHVSYYPAGAWEFLSESKYHASTYHMTSTPGAYMTFTFSGSFVEYYSDLHNDHGAFTASLDGEVVFSASSQSKTLLEQRVLFSSAVSPGHHVLTITNGKDMRVTGVDYFVYRGDSNNTKINIETDGHAAVSWTTVAQAHRSQAISTCVAFALLISLATVTALSLARKRRRRREHRDAPPPPYTAPPQLRPPASHDDRHEGLVQNIVDARRDKLRNLGH</sequence>
<dbReference type="Proteomes" id="UP000006514">
    <property type="component" value="Unassembled WGS sequence"/>
</dbReference>
<keyword evidence="2" id="KW-0812">Transmembrane</keyword>
<protein>
    <submittedName>
        <fullName evidence="3">Uncharacterized protein</fullName>
    </submittedName>
</protein>
<feature type="region of interest" description="Disordered" evidence="1">
    <location>
        <begin position="176"/>
        <end position="207"/>
    </location>
</feature>
<feature type="transmembrane region" description="Helical" evidence="2">
    <location>
        <begin position="154"/>
        <end position="176"/>
    </location>
</feature>
<evidence type="ECO:0000256" key="1">
    <source>
        <dbReference type="SAM" id="MobiDB-lite"/>
    </source>
</evidence>
<evidence type="ECO:0000313" key="3">
    <source>
        <dbReference type="EMBL" id="EJD32557.1"/>
    </source>
</evidence>